<feature type="domain" description="Leucine rich repeat variant" evidence="1">
    <location>
        <begin position="1"/>
        <end position="53"/>
    </location>
</feature>
<dbReference type="InterPro" id="IPR057893">
    <property type="entry name" value="LRV_2"/>
</dbReference>
<keyword evidence="3" id="KW-1185">Reference proteome</keyword>
<dbReference type="EMBL" id="JAHBBD010000002">
    <property type="protein sequence ID" value="MBW3082126.1"/>
    <property type="molecule type" value="Genomic_DNA"/>
</dbReference>
<name>A0ABS6W8Q1_9BIFI</name>
<dbReference type="Proteomes" id="UP000812844">
    <property type="component" value="Unassembled WGS sequence"/>
</dbReference>
<evidence type="ECO:0000259" key="1">
    <source>
        <dbReference type="Pfam" id="PF25591"/>
    </source>
</evidence>
<gene>
    <name evidence="2" type="ORF">KIH73_01800</name>
</gene>
<reference evidence="2 3" key="1">
    <citation type="submission" date="2021-05" db="EMBL/GenBank/DDBJ databases">
        <title>Phylogenetic classification of ten novel species belonging to the genus Bifidobacterium comprising B. colchicus sp. nov., B. abeli sp. nov., B. bicoloris sp. nov., B. guerezis sp. nov., B. rosaliae sp. nov., B. santillanensis sp. nov., B. argentati sp. nov., B. amazzoni sp. nov., B. pluviali sp. nov., and B. pinnaculum sp. nov.</title>
        <authorList>
            <person name="Lugli G.A."/>
            <person name="Ruiz Garcia L."/>
            <person name="Margolles A."/>
            <person name="Ventura M."/>
        </authorList>
    </citation>
    <scope>NUCLEOTIDE SEQUENCE [LARGE SCALE GENOMIC DNA]</scope>
    <source>
        <strain evidence="2 3">6T3</strain>
    </source>
</reference>
<evidence type="ECO:0000313" key="3">
    <source>
        <dbReference type="Proteomes" id="UP000812844"/>
    </source>
</evidence>
<evidence type="ECO:0000313" key="2">
    <source>
        <dbReference type="EMBL" id="MBW3082126.1"/>
    </source>
</evidence>
<dbReference type="Pfam" id="PF25591">
    <property type="entry name" value="LRV_2"/>
    <property type="match status" value="1"/>
</dbReference>
<comment type="caution">
    <text evidence="2">The sequence shown here is derived from an EMBL/GenBank/DDBJ whole genome shotgun (WGS) entry which is preliminary data.</text>
</comment>
<protein>
    <recommendedName>
        <fullName evidence="1">Leucine rich repeat variant domain-containing protein</fullName>
    </recommendedName>
</protein>
<sequence>MACDPMTPRDVLWRIARDEPGLRRWIVANPAADAALLEFVSQAGGPYVRESLQILFDSMEGRPPRGQERISSTAA</sequence>
<proteinExistence type="predicted"/>
<accession>A0ABS6W8Q1</accession>
<organism evidence="2 3">
    <name type="scientific">Bifidobacterium phasiani</name>
    <dbReference type="NCBI Taxonomy" id="2834431"/>
    <lineage>
        <taxon>Bacteria</taxon>
        <taxon>Bacillati</taxon>
        <taxon>Actinomycetota</taxon>
        <taxon>Actinomycetes</taxon>
        <taxon>Bifidobacteriales</taxon>
        <taxon>Bifidobacteriaceae</taxon>
        <taxon>Bifidobacterium</taxon>
    </lineage>
</organism>